<evidence type="ECO:0000313" key="1">
    <source>
        <dbReference type="EMBL" id="AKK04986.1"/>
    </source>
</evidence>
<accession>A0A0G3GUX2</accession>
<dbReference type="OrthoDB" id="9971113at2"/>
<keyword evidence="2" id="KW-1185">Reference proteome</keyword>
<reference evidence="2" key="2">
    <citation type="submission" date="2015-05" db="EMBL/GenBank/DDBJ databases">
        <title>Complete genome sequence of Corynebacterium mustelae DSM 45274, isolated from various tissues of a male ferret with lethal sepsis.</title>
        <authorList>
            <person name="Ruckert C."/>
            <person name="Albersmeier A."/>
            <person name="Winkler A."/>
            <person name="Tauch A."/>
        </authorList>
    </citation>
    <scope>NUCLEOTIDE SEQUENCE [LARGE SCALE GENOMIC DNA]</scope>
    <source>
        <strain evidence="2">DSM 45274</strain>
    </source>
</reference>
<dbReference type="EMBL" id="CP011542">
    <property type="protein sequence ID" value="AKK04986.1"/>
    <property type="molecule type" value="Genomic_DNA"/>
</dbReference>
<organism evidence="1 2">
    <name type="scientific">Corynebacterium mustelae</name>
    <dbReference type="NCBI Taxonomy" id="571915"/>
    <lineage>
        <taxon>Bacteria</taxon>
        <taxon>Bacillati</taxon>
        <taxon>Actinomycetota</taxon>
        <taxon>Actinomycetes</taxon>
        <taxon>Mycobacteriales</taxon>
        <taxon>Corynebacteriaceae</taxon>
        <taxon>Corynebacterium</taxon>
    </lineage>
</organism>
<dbReference type="RefSeq" id="WP_047261290.1">
    <property type="nucleotide sequence ID" value="NZ_CP011542.1"/>
</dbReference>
<proteinExistence type="predicted"/>
<dbReference type="KEGG" id="cmv:CMUST_03210"/>
<dbReference type="PATRIC" id="fig|571915.4.peg.678"/>
<gene>
    <name evidence="1" type="ORF">CMUST_03210</name>
</gene>
<dbReference type="Proteomes" id="UP000035199">
    <property type="component" value="Chromosome"/>
</dbReference>
<dbReference type="AlphaFoldDB" id="A0A0G3GUX2"/>
<protein>
    <submittedName>
        <fullName evidence="1">Uncharacterized protein</fullName>
    </submittedName>
</protein>
<reference evidence="1 2" key="1">
    <citation type="journal article" date="2015" name="Genome Announc.">
        <title>Complete Genome Sequence of the Type Strain Corynebacterium mustelae DSM 45274, Isolated from Various Tissues of a Male Ferret with Lethal Sepsis.</title>
        <authorList>
            <person name="Ruckert C."/>
            <person name="Eimer J."/>
            <person name="Winkler A."/>
            <person name="Tauch A."/>
        </authorList>
    </citation>
    <scope>NUCLEOTIDE SEQUENCE [LARGE SCALE GENOMIC DNA]</scope>
    <source>
        <strain evidence="1 2">DSM 45274</strain>
    </source>
</reference>
<name>A0A0G3GUX2_9CORY</name>
<evidence type="ECO:0000313" key="2">
    <source>
        <dbReference type="Proteomes" id="UP000035199"/>
    </source>
</evidence>
<sequence length="151" mass="17943">MDDTSLYDDREDLRVYDEFEESGFLERHAYSDFVRACMDFAEHEVVPRGRYVEPLANIALGRDFMDGKVTKEDLADHRDRTWRNAIKLSEPDDNIDMVTIFFTDYEFLTDSPSPEQQDPFDFLFFHWLMQVDSSLPRAFMDSLRKLDHHSE</sequence>